<evidence type="ECO:0000313" key="1">
    <source>
        <dbReference type="EMBL" id="KAF7827123.1"/>
    </source>
</evidence>
<dbReference type="AlphaFoldDB" id="A0A834TRR6"/>
<keyword evidence="2" id="KW-1185">Reference proteome</keyword>
<dbReference type="EMBL" id="JAAIUW010000006">
    <property type="protein sequence ID" value="KAF7827123.1"/>
    <property type="molecule type" value="Genomic_DNA"/>
</dbReference>
<sequence length="86" mass="9910">MAQVTHNTTNDVAHSHDDIIMTKLASLVLLPGTMQYELTLQIHPSSIPIMWHVPIETTPYETLRISKASRSLDDKMRNHFFLFSFE</sequence>
<comment type="caution">
    <text evidence="1">The sequence shown here is derived from an EMBL/GenBank/DDBJ whole genome shotgun (WGS) entry which is preliminary data.</text>
</comment>
<evidence type="ECO:0000313" key="2">
    <source>
        <dbReference type="Proteomes" id="UP000634136"/>
    </source>
</evidence>
<dbReference type="Proteomes" id="UP000634136">
    <property type="component" value="Unassembled WGS sequence"/>
</dbReference>
<organism evidence="1 2">
    <name type="scientific">Senna tora</name>
    <dbReference type="NCBI Taxonomy" id="362788"/>
    <lineage>
        <taxon>Eukaryota</taxon>
        <taxon>Viridiplantae</taxon>
        <taxon>Streptophyta</taxon>
        <taxon>Embryophyta</taxon>
        <taxon>Tracheophyta</taxon>
        <taxon>Spermatophyta</taxon>
        <taxon>Magnoliopsida</taxon>
        <taxon>eudicotyledons</taxon>
        <taxon>Gunneridae</taxon>
        <taxon>Pentapetalae</taxon>
        <taxon>rosids</taxon>
        <taxon>fabids</taxon>
        <taxon>Fabales</taxon>
        <taxon>Fabaceae</taxon>
        <taxon>Caesalpinioideae</taxon>
        <taxon>Cassia clade</taxon>
        <taxon>Senna</taxon>
    </lineage>
</organism>
<protein>
    <submittedName>
        <fullName evidence="1">Uncharacterized protein</fullName>
    </submittedName>
</protein>
<name>A0A834TRR6_9FABA</name>
<proteinExistence type="predicted"/>
<gene>
    <name evidence="1" type="ORF">G2W53_018287</name>
</gene>
<reference evidence="1" key="1">
    <citation type="submission" date="2020-09" db="EMBL/GenBank/DDBJ databases">
        <title>Genome-Enabled Discovery of Anthraquinone Biosynthesis in Senna tora.</title>
        <authorList>
            <person name="Kang S.-H."/>
            <person name="Pandey R.P."/>
            <person name="Lee C.-M."/>
            <person name="Sim J.-S."/>
            <person name="Jeong J.-T."/>
            <person name="Choi B.-S."/>
            <person name="Jung M."/>
            <person name="Ginzburg D."/>
            <person name="Zhao K."/>
            <person name="Won S.Y."/>
            <person name="Oh T.-J."/>
            <person name="Yu Y."/>
            <person name="Kim N.-H."/>
            <person name="Lee O.R."/>
            <person name="Lee T.-H."/>
            <person name="Bashyal P."/>
            <person name="Kim T.-S."/>
            <person name="Lee W.-H."/>
            <person name="Kawkins C."/>
            <person name="Kim C.-K."/>
            <person name="Kim J.S."/>
            <person name="Ahn B.O."/>
            <person name="Rhee S.Y."/>
            <person name="Sohng J.K."/>
        </authorList>
    </citation>
    <scope>NUCLEOTIDE SEQUENCE</scope>
    <source>
        <tissue evidence="1">Leaf</tissue>
    </source>
</reference>
<accession>A0A834TRR6</accession>